<accession>A0AAV3RIQ7</accession>
<reference evidence="2 3" key="1">
    <citation type="submission" date="2024-01" db="EMBL/GenBank/DDBJ databases">
        <title>The complete chloroplast genome sequence of Lithospermum erythrorhizon: insights into the phylogenetic relationship among Boraginaceae species and the maternal lineages of purple gromwells.</title>
        <authorList>
            <person name="Okada T."/>
            <person name="Watanabe K."/>
        </authorList>
    </citation>
    <scope>NUCLEOTIDE SEQUENCE [LARGE SCALE GENOMIC DNA]</scope>
</reference>
<feature type="region of interest" description="Disordered" evidence="1">
    <location>
        <begin position="49"/>
        <end position="71"/>
    </location>
</feature>
<dbReference type="EMBL" id="BAABME010009846">
    <property type="protein sequence ID" value="GAA0175928.1"/>
    <property type="molecule type" value="Genomic_DNA"/>
</dbReference>
<comment type="caution">
    <text evidence="2">The sequence shown here is derived from an EMBL/GenBank/DDBJ whole genome shotgun (WGS) entry which is preliminary data.</text>
</comment>
<gene>
    <name evidence="2" type="ORF">LIER_29018</name>
</gene>
<sequence>MEARPCGGPPGCIQWSNGTFWPQPDPALHGPADGPARVYQRPVEDQELRRVEAERDAANRDALTSRREKEGLRHAYLQDSHRRCRYIGVVVLSNFVMNSQDRSPMLPALADEYTQRFPTGWMDNRVPLPPID</sequence>
<evidence type="ECO:0000313" key="3">
    <source>
        <dbReference type="Proteomes" id="UP001454036"/>
    </source>
</evidence>
<name>A0AAV3RIQ7_LITER</name>
<dbReference type="AlphaFoldDB" id="A0AAV3RIQ7"/>
<evidence type="ECO:0000256" key="1">
    <source>
        <dbReference type="SAM" id="MobiDB-lite"/>
    </source>
</evidence>
<organism evidence="2 3">
    <name type="scientific">Lithospermum erythrorhizon</name>
    <name type="common">Purple gromwell</name>
    <name type="synonym">Lithospermum officinale var. erythrorhizon</name>
    <dbReference type="NCBI Taxonomy" id="34254"/>
    <lineage>
        <taxon>Eukaryota</taxon>
        <taxon>Viridiplantae</taxon>
        <taxon>Streptophyta</taxon>
        <taxon>Embryophyta</taxon>
        <taxon>Tracheophyta</taxon>
        <taxon>Spermatophyta</taxon>
        <taxon>Magnoliopsida</taxon>
        <taxon>eudicotyledons</taxon>
        <taxon>Gunneridae</taxon>
        <taxon>Pentapetalae</taxon>
        <taxon>asterids</taxon>
        <taxon>lamiids</taxon>
        <taxon>Boraginales</taxon>
        <taxon>Boraginaceae</taxon>
        <taxon>Boraginoideae</taxon>
        <taxon>Lithospermeae</taxon>
        <taxon>Lithospermum</taxon>
    </lineage>
</organism>
<keyword evidence="3" id="KW-1185">Reference proteome</keyword>
<evidence type="ECO:0000313" key="2">
    <source>
        <dbReference type="EMBL" id="GAA0175928.1"/>
    </source>
</evidence>
<proteinExistence type="predicted"/>
<protein>
    <submittedName>
        <fullName evidence="2">Uncharacterized protein</fullName>
    </submittedName>
</protein>
<dbReference type="Proteomes" id="UP001454036">
    <property type="component" value="Unassembled WGS sequence"/>
</dbReference>